<evidence type="ECO:0000256" key="1">
    <source>
        <dbReference type="SAM" id="MobiDB-lite"/>
    </source>
</evidence>
<evidence type="ECO:0000313" key="3">
    <source>
        <dbReference type="Proteomes" id="UP000317484"/>
    </source>
</evidence>
<reference evidence="2 3" key="1">
    <citation type="submission" date="2017-05" db="EMBL/GenBank/DDBJ databases">
        <authorList>
            <person name="Varghese N."/>
            <person name="Submissions S."/>
        </authorList>
    </citation>
    <scope>NUCLEOTIDE SEQUENCE [LARGE SCALE GENOMIC DNA]</scope>
    <source>
        <strain evidence="2 3">DSM 46834</strain>
    </source>
</reference>
<feature type="region of interest" description="Disordered" evidence="1">
    <location>
        <begin position="27"/>
        <end position="47"/>
    </location>
</feature>
<dbReference type="InterPro" id="IPR011257">
    <property type="entry name" value="DNA_glycosylase"/>
</dbReference>
<accession>A0A521FTJ5</accession>
<dbReference type="AlphaFoldDB" id="A0A521FTJ5"/>
<dbReference type="GO" id="GO:0003824">
    <property type="term" value="F:catalytic activity"/>
    <property type="evidence" value="ECO:0007669"/>
    <property type="project" value="InterPro"/>
</dbReference>
<name>A0A521FTJ5_9ACTN</name>
<organism evidence="2 3">
    <name type="scientific">Geodermatophilus aquaeductus</name>
    <dbReference type="NCBI Taxonomy" id="1564161"/>
    <lineage>
        <taxon>Bacteria</taxon>
        <taxon>Bacillati</taxon>
        <taxon>Actinomycetota</taxon>
        <taxon>Actinomycetes</taxon>
        <taxon>Geodermatophilales</taxon>
        <taxon>Geodermatophilaceae</taxon>
        <taxon>Geodermatophilus</taxon>
    </lineage>
</organism>
<keyword evidence="3" id="KW-1185">Reference proteome</keyword>
<protein>
    <submittedName>
        <fullName evidence="2">Uncharacterized HhH-GPD family protein</fullName>
    </submittedName>
</protein>
<dbReference type="EMBL" id="FXTJ01000016">
    <property type="protein sequence ID" value="SMO99424.1"/>
    <property type="molecule type" value="Genomic_DNA"/>
</dbReference>
<proteinExistence type="predicted"/>
<dbReference type="InterPro" id="IPR017658">
    <property type="entry name" value="HhH-GPD_base_excis"/>
</dbReference>
<evidence type="ECO:0000313" key="2">
    <source>
        <dbReference type="EMBL" id="SMO99424.1"/>
    </source>
</evidence>
<dbReference type="NCBIfam" id="TIGR03252">
    <property type="entry name" value="HhH-GPD-type base excision DNA repair protein"/>
    <property type="match status" value="1"/>
</dbReference>
<sequence>MSLRDAAAGDRRLPIPSICVRQRVSSAGSVRPGRPGCHRDPRAPTAWHTAQVPPVRITQDDAADELLGRDPLALVLGMLFDQQFPMERAFAGPRLLADRLGVDTLTAAGIADADPDRLLTCFQGPPAVHRYPGSMAARAQALCRLLVERYDGRADGLWSDAPDGATLLRRIGELPGFGAQKAKILVALLGKQYGVTPPGWREAAGSYGEEGSRRSVADITGPESLAEVRAAKQAAKKAAKDAAGTRP</sequence>
<dbReference type="SUPFAM" id="SSF48150">
    <property type="entry name" value="DNA-glycosylase"/>
    <property type="match status" value="1"/>
</dbReference>
<gene>
    <name evidence="2" type="ORF">SAMN06273567_11666</name>
</gene>
<dbReference type="GO" id="GO:0006281">
    <property type="term" value="P:DNA repair"/>
    <property type="evidence" value="ECO:0007669"/>
    <property type="project" value="InterPro"/>
</dbReference>
<dbReference type="Proteomes" id="UP000317484">
    <property type="component" value="Unassembled WGS sequence"/>
</dbReference>